<evidence type="ECO:0000256" key="6">
    <source>
        <dbReference type="ARBA" id="ARBA00022840"/>
    </source>
</evidence>
<feature type="domain" description="Protein kinase" evidence="11">
    <location>
        <begin position="19"/>
        <end position="275"/>
    </location>
</feature>
<dbReference type="SUPFAM" id="SSF56112">
    <property type="entry name" value="Protein kinase-like (PK-like)"/>
    <property type="match status" value="1"/>
</dbReference>
<evidence type="ECO:0000256" key="2">
    <source>
        <dbReference type="ARBA" id="ARBA00022527"/>
    </source>
</evidence>
<dbReference type="Gene3D" id="1.10.510.10">
    <property type="entry name" value="Transferase(Phosphotransferase) domain 1"/>
    <property type="match status" value="1"/>
</dbReference>
<reference evidence="14" key="1">
    <citation type="journal article" date="2019" name="Int. J. Syst. Evol. Microbiol.">
        <title>The Global Catalogue of Microorganisms (GCM) 10K type strain sequencing project: providing services to taxonomists for standard genome sequencing and annotation.</title>
        <authorList>
            <consortium name="The Broad Institute Genomics Platform"/>
            <consortium name="The Broad Institute Genome Sequencing Center for Infectious Disease"/>
            <person name="Wu L."/>
            <person name="Ma J."/>
        </authorList>
    </citation>
    <scope>NUCLEOTIDE SEQUENCE [LARGE SCALE GENOMIC DNA]</scope>
    <source>
        <strain evidence="14">JCM 18958</strain>
    </source>
</reference>
<dbReference type="RefSeq" id="WP_345310341.1">
    <property type="nucleotide sequence ID" value="NZ_BAABLN010000002.1"/>
</dbReference>
<evidence type="ECO:0000259" key="12">
    <source>
        <dbReference type="PROSITE" id="PS51178"/>
    </source>
</evidence>
<evidence type="ECO:0000256" key="10">
    <source>
        <dbReference type="SAM" id="Phobius"/>
    </source>
</evidence>
<dbReference type="Gene3D" id="3.30.200.20">
    <property type="entry name" value="Phosphorylase Kinase, domain 1"/>
    <property type="match status" value="1"/>
</dbReference>
<evidence type="ECO:0000313" key="14">
    <source>
        <dbReference type="Proteomes" id="UP001501446"/>
    </source>
</evidence>
<feature type="transmembrane region" description="Helical" evidence="10">
    <location>
        <begin position="360"/>
        <end position="384"/>
    </location>
</feature>
<feature type="region of interest" description="Disordered" evidence="9">
    <location>
        <begin position="493"/>
        <end position="516"/>
    </location>
</feature>
<dbReference type="PANTHER" id="PTHR43289">
    <property type="entry name" value="MITOGEN-ACTIVATED PROTEIN KINASE KINASE KINASE 20-RELATED"/>
    <property type="match status" value="1"/>
</dbReference>
<keyword evidence="10" id="KW-1133">Transmembrane helix</keyword>
<keyword evidence="4" id="KW-0547">Nucleotide-binding</keyword>
<dbReference type="NCBIfam" id="NF033483">
    <property type="entry name" value="PknB_PASTA_kin"/>
    <property type="match status" value="1"/>
</dbReference>
<keyword evidence="3" id="KW-0808">Transferase</keyword>
<dbReference type="InterPro" id="IPR000719">
    <property type="entry name" value="Prot_kinase_dom"/>
</dbReference>
<sequence length="579" mass="61344">MPDHSQQDRLSGTLLDRRYRIQRRLATGGTASVYVGLDERLDRPVALKIIHGHYAHDPKFVERAQREAKAAARLHHPNVVAVLDQGHTEDGVVYLVLEYVDGPTLRQVIARESPMTARRALELLIPVLRGLAQAHRSGMVHRDIKPENVLLTTGGDVKVADFGLMRAVDEHTSTSSTILGTVAYAAPELVGHEPVDQRCDVYAVGIMTYEMLTGSRPYTGTALQVATSHVSRDVPAPSRTSHGIPGSLDEFVLRCTARDPRARPADAAALLDLALAIQRSLPPVIDSASLDQPTDLIPPSDETQSLPRSAPAYRTVPAAGILPREDLDATRTVAITAAGSTAHRTPEQPRVMLNPQPEPLHLAIGAVLFVLSLALAGFLGWWLASGPGTAAATVPDVSGVPVATAERTLDAAGISNVGVHTATNAQIPAGSVIATDPGASSQVRGIEQVVLVVSEGPAQLDVPLFEGMSLDEARNAISQAGFSVGAVQSRFSEEPEGTVVEQQPASGSKAEEGSAVGLTVATASPTEEVPNVVGQTVDSARESLEELGFTVEVNRPVGSTLDRVIHQREDGDTVILTVF</sequence>
<evidence type="ECO:0000256" key="7">
    <source>
        <dbReference type="ARBA" id="ARBA00047899"/>
    </source>
</evidence>
<evidence type="ECO:0000259" key="11">
    <source>
        <dbReference type="PROSITE" id="PS50011"/>
    </source>
</evidence>
<dbReference type="PROSITE" id="PS51178">
    <property type="entry name" value="PASTA"/>
    <property type="match status" value="3"/>
</dbReference>
<evidence type="ECO:0000313" key="13">
    <source>
        <dbReference type="EMBL" id="GAA4689707.1"/>
    </source>
</evidence>
<dbReference type="SMART" id="SM00220">
    <property type="entry name" value="S_TKc"/>
    <property type="match status" value="1"/>
</dbReference>
<proteinExistence type="predicted"/>
<dbReference type="Pfam" id="PF00069">
    <property type="entry name" value="Pkinase"/>
    <property type="match status" value="1"/>
</dbReference>
<comment type="caution">
    <text evidence="13">The sequence shown here is derived from an EMBL/GenBank/DDBJ whole genome shotgun (WGS) entry which is preliminary data.</text>
</comment>
<evidence type="ECO:0000256" key="9">
    <source>
        <dbReference type="SAM" id="MobiDB-lite"/>
    </source>
</evidence>
<evidence type="ECO:0000256" key="3">
    <source>
        <dbReference type="ARBA" id="ARBA00022679"/>
    </source>
</evidence>
<keyword evidence="10" id="KW-0472">Membrane</keyword>
<dbReference type="PROSITE" id="PS00108">
    <property type="entry name" value="PROTEIN_KINASE_ST"/>
    <property type="match status" value="1"/>
</dbReference>
<accession>A0ABP8WI98</accession>
<dbReference type="GO" id="GO:0016301">
    <property type="term" value="F:kinase activity"/>
    <property type="evidence" value="ECO:0007669"/>
    <property type="project" value="UniProtKB-KW"/>
</dbReference>
<dbReference type="PROSITE" id="PS50011">
    <property type="entry name" value="PROTEIN_KINASE_DOM"/>
    <property type="match status" value="1"/>
</dbReference>
<comment type="catalytic activity">
    <reaction evidence="7">
        <text>L-threonyl-[protein] + ATP = O-phospho-L-threonyl-[protein] + ADP + H(+)</text>
        <dbReference type="Rhea" id="RHEA:46608"/>
        <dbReference type="Rhea" id="RHEA-COMP:11060"/>
        <dbReference type="Rhea" id="RHEA-COMP:11605"/>
        <dbReference type="ChEBI" id="CHEBI:15378"/>
        <dbReference type="ChEBI" id="CHEBI:30013"/>
        <dbReference type="ChEBI" id="CHEBI:30616"/>
        <dbReference type="ChEBI" id="CHEBI:61977"/>
        <dbReference type="ChEBI" id="CHEBI:456216"/>
        <dbReference type="EC" id="2.7.11.1"/>
    </reaction>
</comment>
<gene>
    <name evidence="13" type="primary">pknB_1</name>
    <name evidence="13" type="ORF">GCM10025781_03150</name>
</gene>
<keyword evidence="5 13" id="KW-0418">Kinase</keyword>
<evidence type="ECO:0000256" key="8">
    <source>
        <dbReference type="ARBA" id="ARBA00048679"/>
    </source>
</evidence>
<feature type="domain" description="PASTA" evidence="12">
    <location>
        <begin position="388"/>
        <end position="455"/>
    </location>
</feature>
<dbReference type="Gene3D" id="3.30.10.20">
    <property type="match status" value="3"/>
</dbReference>
<dbReference type="EC" id="2.7.11.1" evidence="1"/>
<dbReference type="EMBL" id="BAABLN010000002">
    <property type="protein sequence ID" value="GAA4689707.1"/>
    <property type="molecule type" value="Genomic_DNA"/>
</dbReference>
<keyword evidence="2" id="KW-0723">Serine/threonine-protein kinase</keyword>
<keyword evidence="10" id="KW-0812">Transmembrane</keyword>
<comment type="catalytic activity">
    <reaction evidence="8">
        <text>L-seryl-[protein] + ATP = O-phospho-L-seryl-[protein] + ADP + H(+)</text>
        <dbReference type="Rhea" id="RHEA:17989"/>
        <dbReference type="Rhea" id="RHEA-COMP:9863"/>
        <dbReference type="Rhea" id="RHEA-COMP:11604"/>
        <dbReference type="ChEBI" id="CHEBI:15378"/>
        <dbReference type="ChEBI" id="CHEBI:29999"/>
        <dbReference type="ChEBI" id="CHEBI:30616"/>
        <dbReference type="ChEBI" id="CHEBI:83421"/>
        <dbReference type="ChEBI" id="CHEBI:456216"/>
        <dbReference type="EC" id="2.7.11.1"/>
    </reaction>
</comment>
<organism evidence="13 14">
    <name type="scientific">Kocuria gwangalliensis</name>
    <dbReference type="NCBI Taxonomy" id="501592"/>
    <lineage>
        <taxon>Bacteria</taxon>
        <taxon>Bacillati</taxon>
        <taxon>Actinomycetota</taxon>
        <taxon>Actinomycetes</taxon>
        <taxon>Micrococcales</taxon>
        <taxon>Micrococcaceae</taxon>
        <taxon>Kocuria</taxon>
    </lineage>
</organism>
<dbReference type="InterPro" id="IPR008271">
    <property type="entry name" value="Ser/Thr_kinase_AS"/>
</dbReference>
<dbReference type="PANTHER" id="PTHR43289:SF34">
    <property type="entry name" value="SERINE_THREONINE-PROTEIN KINASE YBDM-RELATED"/>
    <property type="match status" value="1"/>
</dbReference>
<dbReference type="InterPro" id="IPR005543">
    <property type="entry name" value="PASTA_dom"/>
</dbReference>
<feature type="domain" description="PASTA" evidence="12">
    <location>
        <begin position="523"/>
        <end position="579"/>
    </location>
</feature>
<dbReference type="Proteomes" id="UP001501446">
    <property type="component" value="Unassembled WGS sequence"/>
</dbReference>
<evidence type="ECO:0000256" key="5">
    <source>
        <dbReference type="ARBA" id="ARBA00022777"/>
    </source>
</evidence>
<dbReference type="Pfam" id="PF03793">
    <property type="entry name" value="PASTA"/>
    <property type="match status" value="3"/>
</dbReference>
<feature type="domain" description="PASTA" evidence="12">
    <location>
        <begin position="456"/>
        <end position="522"/>
    </location>
</feature>
<keyword evidence="14" id="KW-1185">Reference proteome</keyword>
<dbReference type="InterPro" id="IPR011009">
    <property type="entry name" value="Kinase-like_dom_sf"/>
</dbReference>
<protein>
    <recommendedName>
        <fullName evidence="1">non-specific serine/threonine protein kinase</fullName>
        <ecNumber evidence="1">2.7.11.1</ecNumber>
    </recommendedName>
</protein>
<keyword evidence="6" id="KW-0067">ATP-binding</keyword>
<evidence type="ECO:0000256" key="1">
    <source>
        <dbReference type="ARBA" id="ARBA00012513"/>
    </source>
</evidence>
<evidence type="ECO:0000256" key="4">
    <source>
        <dbReference type="ARBA" id="ARBA00022741"/>
    </source>
</evidence>
<dbReference type="CDD" id="cd14014">
    <property type="entry name" value="STKc_PknB_like"/>
    <property type="match status" value="1"/>
</dbReference>
<name>A0ABP8WI98_9MICC</name>
<dbReference type="SMART" id="SM00740">
    <property type="entry name" value="PASTA"/>
    <property type="match status" value="3"/>
</dbReference>
<dbReference type="CDD" id="cd06577">
    <property type="entry name" value="PASTA_pknB"/>
    <property type="match status" value="3"/>
</dbReference>